<evidence type="ECO:0000259" key="3">
    <source>
        <dbReference type="Pfam" id="PF02826"/>
    </source>
</evidence>
<dbReference type="Proteomes" id="UP000262917">
    <property type="component" value="Unassembled WGS sequence"/>
</dbReference>
<evidence type="ECO:0000313" key="4">
    <source>
        <dbReference type="EMBL" id="RFP59899.1"/>
    </source>
</evidence>
<keyword evidence="5" id="KW-1185">Reference proteome</keyword>
<dbReference type="InterPro" id="IPR006140">
    <property type="entry name" value="D-isomer_DH_NAD-bd"/>
</dbReference>
<gene>
    <name evidence="4" type="ORF">D0Y53_09045</name>
</gene>
<feature type="domain" description="D-isomer specific 2-hydroxyacid dehydrogenase NAD-binding" evidence="3">
    <location>
        <begin position="100"/>
        <end position="270"/>
    </location>
</feature>
<dbReference type="GO" id="GO:0051287">
    <property type="term" value="F:NAD binding"/>
    <property type="evidence" value="ECO:0007669"/>
    <property type="project" value="InterPro"/>
</dbReference>
<comment type="caution">
    <text evidence="4">The sequence shown here is derived from an EMBL/GenBank/DDBJ whole genome shotgun (WGS) entry which is preliminary data.</text>
</comment>
<keyword evidence="2" id="KW-0520">NAD</keyword>
<dbReference type="EMBL" id="QVPD01000009">
    <property type="protein sequence ID" value="RFP59899.1"/>
    <property type="molecule type" value="Genomic_DNA"/>
</dbReference>
<proteinExistence type="predicted"/>
<dbReference type="PANTHER" id="PTHR43333:SF1">
    <property type="entry name" value="D-ISOMER SPECIFIC 2-HYDROXYACID DEHYDROGENASE NAD-BINDING DOMAIN-CONTAINING PROTEIN"/>
    <property type="match status" value="1"/>
</dbReference>
<dbReference type="PANTHER" id="PTHR43333">
    <property type="entry name" value="2-HACID_DH_C DOMAIN-CONTAINING PROTEIN"/>
    <property type="match status" value="1"/>
</dbReference>
<name>A0A372DK83_9GAMM</name>
<dbReference type="SUPFAM" id="SSF51735">
    <property type="entry name" value="NAD(P)-binding Rossmann-fold domains"/>
    <property type="match status" value="1"/>
</dbReference>
<protein>
    <submittedName>
        <fullName evidence="4">Glyoxylate/hydroxypyruvate reductase A</fullName>
    </submittedName>
</protein>
<evidence type="ECO:0000256" key="1">
    <source>
        <dbReference type="ARBA" id="ARBA00023002"/>
    </source>
</evidence>
<dbReference type="GO" id="GO:0016491">
    <property type="term" value="F:oxidoreductase activity"/>
    <property type="evidence" value="ECO:0007669"/>
    <property type="project" value="UniProtKB-KW"/>
</dbReference>
<dbReference type="Gene3D" id="3.40.50.720">
    <property type="entry name" value="NAD(P)-binding Rossmann-like Domain"/>
    <property type="match status" value="2"/>
</dbReference>
<organism evidence="4 5">
    <name type="scientific">Cognatiluteimonas weifangensis</name>
    <dbReference type="NCBI Taxonomy" id="2303539"/>
    <lineage>
        <taxon>Bacteria</taxon>
        <taxon>Pseudomonadati</taxon>
        <taxon>Pseudomonadota</taxon>
        <taxon>Gammaproteobacteria</taxon>
        <taxon>Lysobacterales</taxon>
        <taxon>Lysobacteraceae</taxon>
        <taxon>Cognatiluteimonas</taxon>
    </lineage>
</organism>
<dbReference type="OrthoDB" id="9805416at2"/>
<dbReference type="Pfam" id="PF02826">
    <property type="entry name" value="2-Hacid_dh_C"/>
    <property type="match status" value="1"/>
</dbReference>
<dbReference type="InterPro" id="IPR036291">
    <property type="entry name" value="NAD(P)-bd_dom_sf"/>
</dbReference>
<reference evidence="4 5" key="1">
    <citation type="submission" date="2018-08" db="EMBL/GenBank/DDBJ databases">
        <title>Lysobacter weifangensis sp. nov., a new member of the family 'Xanthomonadaceae', isolated from soil in a farmland.</title>
        <authorList>
            <person name="Zhao H."/>
        </authorList>
    </citation>
    <scope>NUCLEOTIDE SEQUENCE [LARGE SCALE GENOMIC DNA]</scope>
    <source>
        <strain evidence="4 5">WF-2</strain>
    </source>
</reference>
<dbReference type="CDD" id="cd12164">
    <property type="entry name" value="GDH_like_2"/>
    <property type="match status" value="1"/>
</dbReference>
<dbReference type="AlphaFoldDB" id="A0A372DK83"/>
<sequence>MDVLICTAKEQDEWRDALAGCLPEARVHVGPDAPVCDYAVVWRPPARLFERQHRLKALFSLGAGVDGLLAMPSLPREVPLVRMEDCGMAAQMIEYALYIALRRFRRFPEYRQAQAQLRWAPQPLRLRSEFRIGVLGLGVLGGAVARTLADFGFSVAGWSRSARSVPGVHCEHGPGGLDAVLARSRLLLVFLPLTDATRGLLDRVRLARLPAGAVLANLSRGEVLDEVALLEALDAGSLAEAHLDVFAQEPLPPDHPFWRHPRVRMTPHVAALTPHAVACRQVADKIRQLEAGAPVGGVVDRARGY</sequence>
<keyword evidence="1" id="KW-0560">Oxidoreductase</keyword>
<evidence type="ECO:0000256" key="2">
    <source>
        <dbReference type="ARBA" id="ARBA00023027"/>
    </source>
</evidence>
<accession>A0A372DK83</accession>
<keyword evidence="4" id="KW-0670">Pyruvate</keyword>
<evidence type="ECO:0000313" key="5">
    <source>
        <dbReference type="Proteomes" id="UP000262917"/>
    </source>
</evidence>